<evidence type="ECO:0000256" key="1">
    <source>
        <dbReference type="SAM" id="MobiDB-lite"/>
    </source>
</evidence>
<comment type="caution">
    <text evidence="2">The sequence shown here is derived from an EMBL/GenBank/DDBJ whole genome shotgun (WGS) entry which is preliminary data.</text>
</comment>
<dbReference type="Proteomes" id="UP000639643">
    <property type="component" value="Unassembled WGS sequence"/>
</dbReference>
<feature type="compositionally biased region" description="Basic and acidic residues" evidence="1">
    <location>
        <begin position="27"/>
        <end position="37"/>
    </location>
</feature>
<evidence type="ECO:0000313" key="3">
    <source>
        <dbReference type="Proteomes" id="UP000639643"/>
    </source>
</evidence>
<reference evidence="2" key="1">
    <citation type="journal article" date="2020" name="Phytopathology">
        <title>Genome Sequence Resources of Colletotrichum truncatum, C. plurivorum, C. musicola, and C. sojae: Four Species Pathogenic to Soybean (Glycine max).</title>
        <authorList>
            <person name="Rogerio F."/>
            <person name="Boufleur T.R."/>
            <person name="Ciampi-Guillardi M."/>
            <person name="Sukno S.A."/>
            <person name="Thon M.R."/>
            <person name="Massola Junior N.S."/>
            <person name="Baroncelli R."/>
        </authorList>
    </citation>
    <scope>NUCLEOTIDE SEQUENCE</scope>
    <source>
        <strain evidence="2">LFN0074</strain>
    </source>
</reference>
<keyword evidence="3" id="KW-1185">Reference proteome</keyword>
<sequence>MTPGNARRHLGLANLRHRIWEPSGAKASDRPYGERMRGGQTGEMGEETDALRTNAHPHPLSSFSVISGCLRRHDIEATVVAPRK</sequence>
<feature type="region of interest" description="Disordered" evidence="1">
    <location>
        <begin position="19"/>
        <end position="48"/>
    </location>
</feature>
<protein>
    <submittedName>
        <fullName evidence="2">Uncharacterized protein</fullName>
    </submittedName>
</protein>
<dbReference type="AlphaFoldDB" id="A0A8H6KA86"/>
<organism evidence="2 3">
    <name type="scientific">Colletotrichum musicola</name>
    <dbReference type="NCBI Taxonomy" id="2175873"/>
    <lineage>
        <taxon>Eukaryota</taxon>
        <taxon>Fungi</taxon>
        <taxon>Dikarya</taxon>
        <taxon>Ascomycota</taxon>
        <taxon>Pezizomycotina</taxon>
        <taxon>Sordariomycetes</taxon>
        <taxon>Hypocreomycetidae</taxon>
        <taxon>Glomerellales</taxon>
        <taxon>Glomerellaceae</taxon>
        <taxon>Colletotrichum</taxon>
        <taxon>Colletotrichum orchidearum species complex</taxon>
    </lineage>
</organism>
<accession>A0A8H6KA86</accession>
<name>A0A8H6KA86_9PEZI</name>
<proteinExistence type="predicted"/>
<gene>
    <name evidence="2" type="ORF">CMUS01_08940</name>
</gene>
<dbReference type="EMBL" id="WIGM01000363">
    <property type="protein sequence ID" value="KAF6827605.1"/>
    <property type="molecule type" value="Genomic_DNA"/>
</dbReference>
<evidence type="ECO:0000313" key="2">
    <source>
        <dbReference type="EMBL" id="KAF6827605.1"/>
    </source>
</evidence>